<dbReference type="GO" id="GO:0030091">
    <property type="term" value="P:protein repair"/>
    <property type="evidence" value="ECO:0007669"/>
    <property type="project" value="UniProtKB-UniRule"/>
</dbReference>
<comment type="subcellular location">
    <subcellularLocation>
        <location evidence="1 7">Cytoplasm</location>
    </subcellularLocation>
</comment>
<keyword evidence="5 7" id="KW-0808">Transferase</keyword>
<evidence type="ECO:0000313" key="8">
    <source>
        <dbReference type="EMBL" id="TYP00278.1"/>
    </source>
</evidence>
<reference evidence="8 9" key="1">
    <citation type="submission" date="2019-07" db="EMBL/GenBank/DDBJ databases">
        <title>Genomic Encyclopedia of Type Strains, Phase IV (KMG-IV): sequencing the most valuable type-strain genomes for metagenomic binning, comparative biology and taxonomic classification.</title>
        <authorList>
            <person name="Goeker M."/>
        </authorList>
    </citation>
    <scope>NUCLEOTIDE SEQUENCE [LARGE SCALE GENOMIC DNA]</scope>
    <source>
        <strain evidence="8 9">SS015</strain>
    </source>
</reference>
<comment type="caution">
    <text evidence="8">The sequence shown here is derived from an EMBL/GenBank/DDBJ whole genome shotgun (WGS) entry which is preliminary data.</text>
</comment>
<dbReference type="InterPro" id="IPR000682">
    <property type="entry name" value="PCMT"/>
</dbReference>
<keyword evidence="9" id="KW-1185">Reference proteome</keyword>
<name>A0A5D3WP00_9BACT</name>
<dbReference type="EMBL" id="VNIB01000001">
    <property type="protein sequence ID" value="TYP00278.1"/>
    <property type="molecule type" value="Genomic_DNA"/>
</dbReference>
<evidence type="ECO:0000256" key="1">
    <source>
        <dbReference type="ARBA" id="ARBA00004496"/>
    </source>
</evidence>
<gene>
    <name evidence="7" type="primary">pcm</name>
    <name evidence="8" type="ORF">EDC39_101440</name>
</gene>
<dbReference type="OrthoDB" id="9810066at2"/>
<dbReference type="Proteomes" id="UP000324159">
    <property type="component" value="Unassembled WGS sequence"/>
</dbReference>
<dbReference type="PANTHER" id="PTHR11579">
    <property type="entry name" value="PROTEIN-L-ISOASPARTATE O-METHYLTRANSFERASE"/>
    <property type="match status" value="1"/>
</dbReference>
<evidence type="ECO:0000256" key="3">
    <source>
        <dbReference type="ARBA" id="ARBA00022490"/>
    </source>
</evidence>
<keyword evidence="6 7" id="KW-0949">S-adenosyl-L-methionine</keyword>
<evidence type="ECO:0000256" key="4">
    <source>
        <dbReference type="ARBA" id="ARBA00022603"/>
    </source>
</evidence>
<sequence>MRYAIARKKMVERQIRGRGITDQKVLKAMLEVPRHLFVEPALESQAYSDSPLPIGYRQTISQPYMVGYMTAALELQGDEKVLEVGTGSGYQAAILARIARKVYTVERIPELARRARRLFDQLGLNNINLKVCDGSLGWASEAPFDAIVVTAASPDIPEEYLQQLADGGRLVIPVGGQEGQLLKRVTRRGDHFETENLLGCRFVPLIGERGWADDEN</sequence>
<proteinExistence type="inferred from homology"/>
<dbReference type="GO" id="GO:0005737">
    <property type="term" value="C:cytoplasm"/>
    <property type="evidence" value="ECO:0007669"/>
    <property type="project" value="UniProtKB-SubCell"/>
</dbReference>
<comment type="similarity">
    <text evidence="2 7">Belongs to the methyltransferase superfamily. L-isoaspartyl/D-aspartyl protein methyltransferase family.</text>
</comment>
<dbReference type="SUPFAM" id="SSF53335">
    <property type="entry name" value="S-adenosyl-L-methionine-dependent methyltransferases"/>
    <property type="match status" value="1"/>
</dbReference>
<dbReference type="FunFam" id="3.40.50.150:FF:000010">
    <property type="entry name" value="Protein-L-isoaspartate O-methyltransferase"/>
    <property type="match status" value="1"/>
</dbReference>
<keyword evidence="4 7" id="KW-0489">Methyltransferase</keyword>
<dbReference type="Gene3D" id="3.40.50.150">
    <property type="entry name" value="Vaccinia Virus protein VP39"/>
    <property type="match status" value="1"/>
</dbReference>
<protein>
    <recommendedName>
        <fullName evidence="7">Protein-L-isoaspartate O-methyltransferase</fullName>
        <ecNumber evidence="7">2.1.1.77</ecNumber>
    </recommendedName>
    <alternativeName>
        <fullName evidence="7">L-isoaspartyl protein carboxyl methyltransferase</fullName>
    </alternativeName>
    <alternativeName>
        <fullName evidence="7">Protein L-isoaspartyl methyltransferase</fullName>
    </alternativeName>
    <alternativeName>
        <fullName evidence="7">Protein-beta-aspartate methyltransferase</fullName>
        <shortName evidence="7">PIMT</shortName>
    </alternativeName>
</protein>
<dbReference type="GO" id="GO:0032259">
    <property type="term" value="P:methylation"/>
    <property type="evidence" value="ECO:0007669"/>
    <property type="project" value="UniProtKB-KW"/>
</dbReference>
<dbReference type="HAMAP" id="MF_00090">
    <property type="entry name" value="PIMT"/>
    <property type="match status" value="1"/>
</dbReference>
<dbReference type="Pfam" id="PF01135">
    <property type="entry name" value="PCMT"/>
    <property type="match status" value="1"/>
</dbReference>
<comment type="catalytic activity">
    <reaction evidence="7">
        <text>[protein]-L-isoaspartate + S-adenosyl-L-methionine = [protein]-L-isoaspartate alpha-methyl ester + S-adenosyl-L-homocysteine</text>
        <dbReference type="Rhea" id="RHEA:12705"/>
        <dbReference type="Rhea" id="RHEA-COMP:12143"/>
        <dbReference type="Rhea" id="RHEA-COMP:12144"/>
        <dbReference type="ChEBI" id="CHEBI:57856"/>
        <dbReference type="ChEBI" id="CHEBI:59789"/>
        <dbReference type="ChEBI" id="CHEBI:90596"/>
        <dbReference type="ChEBI" id="CHEBI:90598"/>
        <dbReference type="EC" id="2.1.1.77"/>
    </reaction>
</comment>
<dbReference type="AlphaFoldDB" id="A0A5D3WP00"/>
<dbReference type="GO" id="GO:0004719">
    <property type="term" value="F:protein-L-isoaspartate (D-aspartate) O-methyltransferase activity"/>
    <property type="evidence" value="ECO:0007669"/>
    <property type="project" value="UniProtKB-UniRule"/>
</dbReference>
<organism evidence="8 9">
    <name type="scientific">Geothermobacter ehrlichii</name>
    <dbReference type="NCBI Taxonomy" id="213224"/>
    <lineage>
        <taxon>Bacteria</taxon>
        <taxon>Pseudomonadati</taxon>
        <taxon>Thermodesulfobacteriota</taxon>
        <taxon>Desulfuromonadia</taxon>
        <taxon>Desulfuromonadales</taxon>
        <taxon>Geothermobacteraceae</taxon>
        <taxon>Geothermobacter</taxon>
    </lineage>
</organism>
<dbReference type="CDD" id="cd02440">
    <property type="entry name" value="AdoMet_MTases"/>
    <property type="match status" value="1"/>
</dbReference>
<accession>A0A5D3WP00</accession>
<dbReference type="EC" id="2.1.1.77" evidence="7"/>
<dbReference type="InterPro" id="IPR029063">
    <property type="entry name" value="SAM-dependent_MTases_sf"/>
</dbReference>
<comment type="function">
    <text evidence="7">Catalyzes the methyl esterification of L-isoaspartyl residues in peptides and proteins that result from spontaneous decomposition of normal L-aspartyl and L-asparaginyl residues. It plays a role in the repair and/or degradation of damaged proteins.</text>
</comment>
<dbReference type="NCBIfam" id="TIGR00080">
    <property type="entry name" value="pimt"/>
    <property type="match status" value="1"/>
</dbReference>
<dbReference type="RefSeq" id="WP_148894473.1">
    <property type="nucleotide sequence ID" value="NZ_VNIB01000001.1"/>
</dbReference>
<evidence type="ECO:0000256" key="5">
    <source>
        <dbReference type="ARBA" id="ARBA00022679"/>
    </source>
</evidence>
<dbReference type="NCBIfam" id="NF001453">
    <property type="entry name" value="PRK00312.1"/>
    <property type="match status" value="1"/>
</dbReference>
<evidence type="ECO:0000313" key="9">
    <source>
        <dbReference type="Proteomes" id="UP000324159"/>
    </source>
</evidence>
<evidence type="ECO:0000256" key="7">
    <source>
        <dbReference type="HAMAP-Rule" id="MF_00090"/>
    </source>
</evidence>
<evidence type="ECO:0000256" key="6">
    <source>
        <dbReference type="ARBA" id="ARBA00022691"/>
    </source>
</evidence>
<keyword evidence="3 7" id="KW-0963">Cytoplasm</keyword>
<feature type="active site" evidence="7">
    <location>
        <position position="61"/>
    </location>
</feature>
<dbReference type="PANTHER" id="PTHR11579:SF0">
    <property type="entry name" value="PROTEIN-L-ISOASPARTATE(D-ASPARTATE) O-METHYLTRANSFERASE"/>
    <property type="match status" value="1"/>
</dbReference>
<evidence type="ECO:0000256" key="2">
    <source>
        <dbReference type="ARBA" id="ARBA00005369"/>
    </source>
</evidence>